<keyword evidence="3" id="KW-1185">Reference proteome</keyword>
<keyword evidence="1" id="KW-1133">Transmembrane helix</keyword>
<evidence type="ECO:0000313" key="2">
    <source>
        <dbReference type="EMBL" id="KGM55744.1"/>
    </source>
</evidence>
<evidence type="ECO:0000256" key="1">
    <source>
        <dbReference type="SAM" id="Phobius"/>
    </source>
</evidence>
<reference evidence="2 3" key="1">
    <citation type="submission" date="2013-08" db="EMBL/GenBank/DDBJ databases">
        <title>Genome sequencing of Lysobacter.</title>
        <authorList>
            <person name="Zhang S."/>
            <person name="Wang G."/>
        </authorList>
    </citation>
    <scope>NUCLEOTIDE SEQUENCE [LARGE SCALE GENOMIC DNA]</scope>
    <source>
        <strain evidence="2 3">GH1-9</strain>
    </source>
</reference>
<dbReference type="AlphaFoldDB" id="A0A0A0EYW9"/>
<gene>
    <name evidence="2" type="ORF">N800_11515</name>
</gene>
<protein>
    <submittedName>
        <fullName evidence="2">Uncharacterized protein</fullName>
    </submittedName>
</protein>
<sequence>MDAKSGSSTQGGVVANGSKRVRLTVLLSALLVPVAYVFGRSYIEAWIKAHGLPVEAFAISIEEALLGAYIGMLQGATRLIRMVVPDSDLLLPGYIALIALCFLLAYIWMWLSGAIIRTTTTLLRRMLRFAGDKLHADRFTLLRQRVVPAFFAGYFVASLPLVIVAGFGYLVLLSILPALAGSKIGELEGLDAKNRAMSAVARGEFNPEHQFAELDDHGGGATALVVKCGDRGCGVMGKAGPAFVTWEGIKRISAGGPFPPAPAAARR</sequence>
<name>A0A0A0EYW9_9GAMM</name>
<evidence type="ECO:0000313" key="3">
    <source>
        <dbReference type="Proteomes" id="UP000029998"/>
    </source>
</evidence>
<dbReference type="EMBL" id="AVPU01000003">
    <property type="protein sequence ID" value="KGM55744.1"/>
    <property type="molecule type" value="Genomic_DNA"/>
</dbReference>
<keyword evidence="1" id="KW-0472">Membrane</keyword>
<comment type="caution">
    <text evidence="2">The sequence shown here is derived from an EMBL/GenBank/DDBJ whole genome shotgun (WGS) entry which is preliminary data.</text>
</comment>
<accession>A0A0A0EYW9</accession>
<feature type="transmembrane region" description="Helical" evidence="1">
    <location>
        <begin position="93"/>
        <end position="116"/>
    </location>
</feature>
<feature type="transmembrane region" description="Helical" evidence="1">
    <location>
        <begin position="20"/>
        <end position="39"/>
    </location>
</feature>
<organism evidence="2 3">
    <name type="scientific">Lysobacter daejeonensis GH1-9</name>
    <dbReference type="NCBI Taxonomy" id="1385517"/>
    <lineage>
        <taxon>Bacteria</taxon>
        <taxon>Pseudomonadati</taxon>
        <taxon>Pseudomonadota</taxon>
        <taxon>Gammaproteobacteria</taxon>
        <taxon>Lysobacterales</taxon>
        <taxon>Lysobacteraceae</taxon>
        <taxon>Aerolutibacter</taxon>
    </lineage>
</organism>
<proteinExistence type="predicted"/>
<keyword evidence="1" id="KW-0812">Transmembrane</keyword>
<dbReference type="Proteomes" id="UP000029998">
    <property type="component" value="Unassembled WGS sequence"/>
</dbReference>
<feature type="transmembrane region" description="Helical" evidence="1">
    <location>
        <begin position="146"/>
        <end position="172"/>
    </location>
</feature>